<evidence type="ECO:0000256" key="2">
    <source>
        <dbReference type="ARBA" id="ARBA00022618"/>
    </source>
</evidence>
<evidence type="ECO:0000256" key="3">
    <source>
        <dbReference type="ARBA" id="ARBA00023210"/>
    </source>
</evidence>
<dbReference type="PIRSF" id="PIRSF010252">
    <property type="entry name" value="ZapC"/>
    <property type="match status" value="1"/>
</dbReference>
<evidence type="ECO:0008006" key="8">
    <source>
        <dbReference type="Google" id="ProtNLM"/>
    </source>
</evidence>
<dbReference type="GO" id="GO:0000917">
    <property type="term" value="P:division septum assembly"/>
    <property type="evidence" value="ECO:0007669"/>
    <property type="project" value="UniProtKB-KW"/>
</dbReference>
<dbReference type="InterPro" id="IPR048373">
    <property type="entry name" value="ZapC_N"/>
</dbReference>
<evidence type="ECO:0000256" key="1">
    <source>
        <dbReference type="ARBA" id="ARBA00022490"/>
    </source>
</evidence>
<dbReference type="Pfam" id="PF07126">
    <property type="entry name" value="ZapC_C"/>
    <property type="match status" value="1"/>
</dbReference>
<sequence>MLQASKQWQWIACPDKNRLLLDLNDDMQLCTPYKLRQLTDSVFKNPRFSLEDAAFYEQVYNYLDGFELWSAAQICQISLNATAVKYHLKPVLAKSWFFEEYTGTEPSVEAIVKLTSKAQSGDFLIVEHCPDASICLNLSETFKLDENLSLAQFEVIRILNNRVHPILNQQYQSQTA</sequence>
<dbReference type="HAMAP" id="MF_00906">
    <property type="entry name" value="ZapC"/>
    <property type="match status" value="1"/>
</dbReference>
<reference evidence="7" key="1">
    <citation type="journal article" date="2015" name="Nature">
        <title>Complex archaea that bridge the gap between prokaryotes and eukaryotes.</title>
        <authorList>
            <person name="Spang A."/>
            <person name="Saw J.H."/>
            <person name="Jorgensen S.L."/>
            <person name="Zaremba-Niedzwiedzka K."/>
            <person name="Martijn J."/>
            <person name="Lind A.E."/>
            <person name="van Eijk R."/>
            <person name="Schleper C."/>
            <person name="Guy L."/>
            <person name="Ettema T.J."/>
        </authorList>
    </citation>
    <scope>NUCLEOTIDE SEQUENCE</scope>
</reference>
<name>A0A0F9SSX3_9ZZZZ</name>
<evidence type="ECO:0000259" key="6">
    <source>
        <dbReference type="Pfam" id="PF21083"/>
    </source>
</evidence>
<keyword evidence="1" id="KW-0963">Cytoplasm</keyword>
<dbReference type="AlphaFoldDB" id="A0A0F9SSX3"/>
<proteinExistence type="inferred from homology"/>
<keyword evidence="3" id="KW-0717">Septation</keyword>
<evidence type="ECO:0000259" key="5">
    <source>
        <dbReference type="Pfam" id="PF07126"/>
    </source>
</evidence>
<protein>
    <recommendedName>
        <fullName evidence="8">Cell division protein ZapC</fullName>
    </recommendedName>
</protein>
<dbReference type="InterPro" id="IPR009809">
    <property type="entry name" value="ZapC"/>
</dbReference>
<evidence type="ECO:0000256" key="4">
    <source>
        <dbReference type="ARBA" id="ARBA00023306"/>
    </source>
</evidence>
<dbReference type="InterPro" id="IPR048372">
    <property type="entry name" value="ZapC_C"/>
</dbReference>
<feature type="domain" description="Cell-division protein ZapC C-terminal" evidence="5">
    <location>
        <begin position="90"/>
        <end position="168"/>
    </location>
</feature>
<accession>A0A0F9SSX3</accession>
<gene>
    <name evidence="7" type="ORF">LCGC14_0436430</name>
</gene>
<dbReference type="Pfam" id="PF21083">
    <property type="entry name" value="ZapC_N"/>
    <property type="match status" value="1"/>
</dbReference>
<evidence type="ECO:0000313" key="7">
    <source>
        <dbReference type="EMBL" id="KKN69904.1"/>
    </source>
</evidence>
<keyword evidence="2" id="KW-0132">Cell division</keyword>
<keyword evidence="4" id="KW-0131">Cell cycle</keyword>
<feature type="domain" description="Cell-division protein ZapC N-terminal" evidence="6">
    <location>
        <begin position="1"/>
        <end position="89"/>
    </location>
</feature>
<organism evidence="7">
    <name type="scientific">marine sediment metagenome</name>
    <dbReference type="NCBI Taxonomy" id="412755"/>
    <lineage>
        <taxon>unclassified sequences</taxon>
        <taxon>metagenomes</taxon>
        <taxon>ecological metagenomes</taxon>
    </lineage>
</organism>
<dbReference type="EMBL" id="LAZR01000416">
    <property type="protein sequence ID" value="KKN69904.1"/>
    <property type="molecule type" value="Genomic_DNA"/>
</dbReference>
<comment type="caution">
    <text evidence="7">The sequence shown here is derived from an EMBL/GenBank/DDBJ whole genome shotgun (WGS) entry which is preliminary data.</text>
</comment>